<sequence length="106" mass="12767">MKSHFKSRIKLLMFTANVYFAHLLVDCYHHRHIYSHFIQRLQKRMYCCLLSNQDSELCTTISYRLRQIVLRLKVVESKYRKQNMLNVSDGLRIDDTRAAFHAYVLL</sequence>
<dbReference type="EMBL" id="CADCXV010000642">
    <property type="protein sequence ID" value="CAB0031383.1"/>
    <property type="molecule type" value="Genomic_DNA"/>
</dbReference>
<protein>
    <submittedName>
        <fullName evidence="1">Uncharacterized protein</fullName>
    </submittedName>
</protein>
<dbReference type="Proteomes" id="UP000479190">
    <property type="component" value="Unassembled WGS sequence"/>
</dbReference>
<proteinExistence type="predicted"/>
<gene>
    <name evidence="1" type="ORF">TBRA_LOCUS3353</name>
</gene>
<evidence type="ECO:0000313" key="2">
    <source>
        <dbReference type="Proteomes" id="UP000479190"/>
    </source>
</evidence>
<keyword evidence="2" id="KW-1185">Reference proteome</keyword>
<name>A0A6H5I239_9HYME</name>
<feature type="non-terminal residue" evidence="1">
    <location>
        <position position="106"/>
    </location>
</feature>
<reference evidence="1 2" key="1">
    <citation type="submission" date="2020-02" db="EMBL/GenBank/DDBJ databases">
        <authorList>
            <person name="Ferguson B K."/>
        </authorList>
    </citation>
    <scope>NUCLEOTIDE SEQUENCE [LARGE SCALE GENOMIC DNA]</scope>
</reference>
<dbReference type="AlphaFoldDB" id="A0A6H5I239"/>
<evidence type="ECO:0000313" key="1">
    <source>
        <dbReference type="EMBL" id="CAB0031383.1"/>
    </source>
</evidence>
<accession>A0A6H5I239</accession>
<organism evidence="1 2">
    <name type="scientific">Trichogramma brassicae</name>
    <dbReference type="NCBI Taxonomy" id="86971"/>
    <lineage>
        <taxon>Eukaryota</taxon>
        <taxon>Metazoa</taxon>
        <taxon>Ecdysozoa</taxon>
        <taxon>Arthropoda</taxon>
        <taxon>Hexapoda</taxon>
        <taxon>Insecta</taxon>
        <taxon>Pterygota</taxon>
        <taxon>Neoptera</taxon>
        <taxon>Endopterygota</taxon>
        <taxon>Hymenoptera</taxon>
        <taxon>Apocrita</taxon>
        <taxon>Proctotrupomorpha</taxon>
        <taxon>Chalcidoidea</taxon>
        <taxon>Trichogrammatidae</taxon>
        <taxon>Trichogramma</taxon>
    </lineage>
</organism>